<proteinExistence type="predicted"/>
<dbReference type="Proteomes" id="UP000236654">
    <property type="component" value="Unassembled WGS sequence"/>
</dbReference>
<gene>
    <name evidence="2" type="ORF">CW751_08495</name>
</gene>
<protein>
    <recommendedName>
        <fullName evidence="4">Cell division protein ZapB</fullName>
    </recommendedName>
</protein>
<dbReference type="RefSeq" id="WP_101334579.1">
    <property type="nucleotide sequence ID" value="NZ_PJNI01000008.1"/>
</dbReference>
<keyword evidence="1" id="KW-0175">Coiled coil</keyword>
<evidence type="ECO:0000313" key="3">
    <source>
        <dbReference type="Proteomes" id="UP000236654"/>
    </source>
</evidence>
<reference evidence="2 3" key="1">
    <citation type="submission" date="2017-12" db="EMBL/GenBank/DDBJ databases">
        <title>The draft genome sequence of Brumimicrobium saltpan LHR20.</title>
        <authorList>
            <person name="Do Z.-J."/>
            <person name="Luo H.-R."/>
        </authorList>
    </citation>
    <scope>NUCLEOTIDE SEQUENCE [LARGE SCALE GENOMIC DNA]</scope>
    <source>
        <strain evidence="2 3">LHR20</strain>
    </source>
</reference>
<dbReference type="OrthoDB" id="1467932at2"/>
<keyword evidence="3" id="KW-1185">Reference proteome</keyword>
<name>A0A2I0R2K3_9FLAO</name>
<evidence type="ECO:0000313" key="2">
    <source>
        <dbReference type="EMBL" id="PKR80797.1"/>
    </source>
</evidence>
<evidence type="ECO:0000256" key="1">
    <source>
        <dbReference type="SAM" id="Coils"/>
    </source>
</evidence>
<accession>A0A2I0R2K3</accession>
<comment type="caution">
    <text evidence="2">The sequence shown here is derived from an EMBL/GenBank/DDBJ whole genome shotgun (WGS) entry which is preliminary data.</text>
</comment>
<evidence type="ECO:0008006" key="4">
    <source>
        <dbReference type="Google" id="ProtNLM"/>
    </source>
</evidence>
<sequence length="97" mass="11374">MEDIQKVITEIEMKVAKMRSSLRSVNAENTKLQAEVLRLNEKLSARETEVLEFKSKYDQLKAHQEQNHVEQDYQQDKNVQIDALVREIDDCISRLKA</sequence>
<organism evidence="2 3">
    <name type="scientific">Brumimicrobium salinarum</name>
    <dbReference type="NCBI Taxonomy" id="2058658"/>
    <lineage>
        <taxon>Bacteria</taxon>
        <taxon>Pseudomonadati</taxon>
        <taxon>Bacteroidota</taxon>
        <taxon>Flavobacteriia</taxon>
        <taxon>Flavobacteriales</taxon>
        <taxon>Crocinitomicaceae</taxon>
        <taxon>Brumimicrobium</taxon>
    </lineage>
</organism>
<dbReference type="EMBL" id="PJNI01000008">
    <property type="protein sequence ID" value="PKR80797.1"/>
    <property type="molecule type" value="Genomic_DNA"/>
</dbReference>
<feature type="coiled-coil region" evidence="1">
    <location>
        <begin position="15"/>
        <end position="49"/>
    </location>
</feature>
<dbReference type="AlphaFoldDB" id="A0A2I0R2K3"/>